<accession>A0ABQ8S9N5</accession>
<comment type="caution">
    <text evidence="1">The sequence shown here is derived from an EMBL/GenBank/DDBJ whole genome shotgun (WGS) entry which is preliminary data.</text>
</comment>
<dbReference type="EMBL" id="JAJSOF020000031">
    <property type="protein sequence ID" value="KAJ4430768.1"/>
    <property type="molecule type" value="Genomic_DNA"/>
</dbReference>
<dbReference type="Proteomes" id="UP001148838">
    <property type="component" value="Unassembled WGS sequence"/>
</dbReference>
<name>A0ABQ8S9N5_PERAM</name>
<reference evidence="1 2" key="1">
    <citation type="journal article" date="2022" name="Allergy">
        <title>Genome assembly and annotation of Periplaneta americana reveal a comprehensive cockroach allergen profile.</title>
        <authorList>
            <person name="Wang L."/>
            <person name="Xiong Q."/>
            <person name="Saelim N."/>
            <person name="Wang L."/>
            <person name="Nong W."/>
            <person name="Wan A.T."/>
            <person name="Shi M."/>
            <person name="Liu X."/>
            <person name="Cao Q."/>
            <person name="Hui J.H.L."/>
            <person name="Sookrung N."/>
            <person name="Leung T.F."/>
            <person name="Tungtrongchitr A."/>
            <person name="Tsui S.K.W."/>
        </authorList>
    </citation>
    <scope>NUCLEOTIDE SEQUENCE [LARGE SCALE GENOMIC DNA]</scope>
    <source>
        <strain evidence="1">PWHHKU_190912</strain>
    </source>
</reference>
<proteinExistence type="predicted"/>
<gene>
    <name evidence="1" type="ORF">ANN_19359</name>
</gene>
<keyword evidence="2" id="KW-1185">Reference proteome</keyword>
<protein>
    <submittedName>
        <fullName evidence="1">Uncharacterized protein</fullName>
    </submittedName>
</protein>
<organism evidence="1 2">
    <name type="scientific">Periplaneta americana</name>
    <name type="common">American cockroach</name>
    <name type="synonym">Blatta americana</name>
    <dbReference type="NCBI Taxonomy" id="6978"/>
    <lineage>
        <taxon>Eukaryota</taxon>
        <taxon>Metazoa</taxon>
        <taxon>Ecdysozoa</taxon>
        <taxon>Arthropoda</taxon>
        <taxon>Hexapoda</taxon>
        <taxon>Insecta</taxon>
        <taxon>Pterygota</taxon>
        <taxon>Neoptera</taxon>
        <taxon>Polyneoptera</taxon>
        <taxon>Dictyoptera</taxon>
        <taxon>Blattodea</taxon>
        <taxon>Blattoidea</taxon>
        <taxon>Blattidae</taxon>
        <taxon>Blattinae</taxon>
        <taxon>Periplaneta</taxon>
    </lineage>
</organism>
<evidence type="ECO:0000313" key="1">
    <source>
        <dbReference type="EMBL" id="KAJ4430768.1"/>
    </source>
</evidence>
<sequence>MESRSLAKDKKINFAISPVSLLVYDLQYPSTVVTSDFIGGCVKHTFCLRQTGKRISYIRLPDMSAYKDKVPIKLPKMNDIKKVFLYVDHQYSHFYEQILLWPTEIRSNGDEDSN</sequence>
<evidence type="ECO:0000313" key="2">
    <source>
        <dbReference type="Proteomes" id="UP001148838"/>
    </source>
</evidence>